<evidence type="ECO:0000313" key="3">
    <source>
        <dbReference type="Proteomes" id="UP001198402"/>
    </source>
</evidence>
<keyword evidence="3" id="KW-1185">Reference proteome</keyword>
<feature type="transmembrane region" description="Helical" evidence="1">
    <location>
        <begin position="21"/>
        <end position="42"/>
    </location>
</feature>
<dbReference type="Proteomes" id="UP001198402">
    <property type="component" value="Unassembled WGS sequence"/>
</dbReference>
<dbReference type="RefSeq" id="WP_224479218.1">
    <property type="nucleotide sequence ID" value="NZ_JAIUJS010000009.1"/>
</dbReference>
<reference evidence="3" key="1">
    <citation type="submission" date="2023-07" db="EMBL/GenBank/DDBJ databases">
        <authorList>
            <person name="Yue Y."/>
        </authorList>
    </citation>
    <scope>NUCLEOTIDE SEQUENCE [LARGE SCALE GENOMIC DNA]</scope>
    <source>
        <strain evidence="3">2Y89</strain>
    </source>
</reference>
<evidence type="ECO:0000313" key="2">
    <source>
        <dbReference type="EMBL" id="MCA0154270.1"/>
    </source>
</evidence>
<dbReference type="InterPro" id="IPR045749">
    <property type="entry name" value="DUF6090"/>
</dbReference>
<proteinExistence type="predicted"/>
<keyword evidence="1" id="KW-0472">Membrane</keyword>
<protein>
    <submittedName>
        <fullName evidence="2">Germination protein YpeB</fullName>
    </submittedName>
</protein>
<name>A0ABS7Y2V1_9FLAO</name>
<accession>A0ABS7Y2V1</accession>
<keyword evidence="1" id="KW-0812">Transmembrane</keyword>
<gene>
    <name evidence="2" type="ORF">LBV24_13660</name>
</gene>
<evidence type="ECO:0000256" key="1">
    <source>
        <dbReference type="SAM" id="Phobius"/>
    </source>
</evidence>
<organism evidence="2 3">
    <name type="scientific">Winogradskyella vincentii</name>
    <dbReference type="NCBI Taxonomy" id="2877122"/>
    <lineage>
        <taxon>Bacteria</taxon>
        <taxon>Pseudomonadati</taxon>
        <taxon>Bacteroidota</taxon>
        <taxon>Flavobacteriia</taxon>
        <taxon>Flavobacteriales</taxon>
        <taxon>Flavobacteriaceae</taxon>
        <taxon>Winogradskyella</taxon>
    </lineage>
</organism>
<comment type="caution">
    <text evidence="2">The sequence shown here is derived from an EMBL/GenBank/DDBJ whole genome shotgun (WGS) entry which is preliminary data.</text>
</comment>
<dbReference type="EMBL" id="JAIUJS010000009">
    <property type="protein sequence ID" value="MCA0154270.1"/>
    <property type="molecule type" value="Genomic_DNA"/>
</dbReference>
<keyword evidence="1" id="KW-1133">Transmembrane helix</keyword>
<dbReference type="Pfam" id="PF19578">
    <property type="entry name" value="DUF6090"/>
    <property type="match status" value="1"/>
</dbReference>
<sequence>MIKFFRHIRKSLLMENKTAKYFKYAIGEIVLVVIGILIALQINNSNELRKEKAEEAIILSDIREDFEASRLNFIETINNQNRVILNCRDLINAIQTKDDTIKPKRIIDKLYRGAFSHFREEAVLGSYDALIGSGKTSIIKNKQLLNDLADFSSQYKAGYEDETKSDNLYNLMMSNTKDFLPTLSDFATRVSLNLKKEYSTKEKEIAIKHLYENEVFLSYLMEKVRWEQIRLTSQKELLKSLNKVLGNFEPEKNRYSKYIGSYTHEENKYIDEVSYSEGSLYLHTKNGKWELVEINDSLFHIITWDAKINFITDEDSTTKLLFQFLDYDKVEFLKVNN</sequence>